<protein>
    <submittedName>
        <fullName evidence="1">Uncharacterized protein</fullName>
    </submittedName>
</protein>
<reference evidence="1 2" key="1">
    <citation type="submission" date="2023-08" db="EMBL/GenBank/DDBJ databases">
        <title>A Necator americanus chromosomal reference genome.</title>
        <authorList>
            <person name="Ilik V."/>
            <person name="Petrzelkova K.J."/>
            <person name="Pardy F."/>
            <person name="Fuh T."/>
            <person name="Niatou-Singa F.S."/>
            <person name="Gouil Q."/>
            <person name="Baker L."/>
            <person name="Ritchie M.E."/>
            <person name="Jex A.R."/>
            <person name="Gazzola D."/>
            <person name="Li H."/>
            <person name="Toshio Fujiwara R."/>
            <person name="Zhan B."/>
            <person name="Aroian R.V."/>
            <person name="Pafco B."/>
            <person name="Schwarz E.M."/>
        </authorList>
    </citation>
    <scope>NUCLEOTIDE SEQUENCE [LARGE SCALE GENOMIC DNA]</scope>
    <source>
        <strain evidence="1 2">Aroian</strain>
        <tissue evidence="1">Whole animal</tissue>
    </source>
</reference>
<evidence type="ECO:0000313" key="1">
    <source>
        <dbReference type="EMBL" id="KAK6737333.1"/>
    </source>
</evidence>
<accession>A0ABR1CI45</accession>
<keyword evidence="2" id="KW-1185">Reference proteome</keyword>
<proteinExistence type="predicted"/>
<dbReference type="EMBL" id="JAVFWL010000002">
    <property type="protein sequence ID" value="KAK6737333.1"/>
    <property type="molecule type" value="Genomic_DNA"/>
</dbReference>
<sequence length="69" mass="8068">MPLCSLPLPQNVWRSAKSGVATAATPYLYIQRVITSFQIKPLLRLLHWDFRFELFFHRDPGVSFLSQFD</sequence>
<name>A0ABR1CI45_NECAM</name>
<dbReference type="Proteomes" id="UP001303046">
    <property type="component" value="Unassembled WGS sequence"/>
</dbReference>
<comment type="caution">
    <text evidence="1">The sequence shown here is derived from an EMBL/GenBank/DDBJ whole genome shotgun (WGS) entry which is preliminary data.</text>
</comment>
<organism evidence="1 2">
    <name type="scientific">Necator americanus</name>
    <name type="common">Human hookworm</name>
    <dbReference type="NCBI Taxonomy" id="51031"/>
    <lineage>
        <taxon>Eukaryota</taxon>
        <taxon>Metazoa</taxon>
        <taxon>Ecdysozoa</taxon>
        <taxon>Nematoda</taxon>
        <taxon>Chromadorea</taxon>
        <taxon>Rhabditida</taxon>
        <taxon>Rhabditina</taxon>
        <taxon>Rhabditomorpha</taxon>
        <taxon>Strongyloidea</taxon>
        <taxon>Ancylostomatidae</taxon>
        <taxon>Bunostominae</taxon>
        <taxon>Necator</taxon>
    </lineage>
</organism>
<gene>
    <name evidence="1" type="primary">Necator_chrII.g7602</name>
    <name evidence="1" type="ORF">RB195_019808</name>
</gene>
<evidence type="ECO:0000313" key="2">
    <source>
        <dbReference type="Proteomes" id="UP001303046"/>
    </source>
</evidence>